<evidence type="ECO:0000259" key="2">
    <source>
        <dbReference type="Pfam" id="PF12164"/>
    </source>
</evidence>
<dbReference type="InterPro" id="IPR038548">
    <property type="entry name" value="SporV_AA_N_sf"/>
</dbReference>
<keyword evidence="1" id="KW-0472">Membrane</keyword>
<feature type="domain" description="Stage V sporulation protein AA" evidence="2">
    <location>
        <begin position="15"/>
        <end position="100"/>
    </location>
</feature>
<feature type="transmembrane region" description="Helical" evidence="1">
    <location>
        <begin position="160"/>
        <end position="178"/>
    </location>
</feature>
<reference evidence="3" key="1">
    <citation type="submission" date="2020-10" db="EMBL/GenBank/DDBJ databases">
        <authorList>
            <person name="Gilroy R."/>
        </authorList>
    </citation>
    <scope>NUCLEOTIDE SEQUENCE</scope>
    <source>
        <strain evidence="3">CHK178-757</strain>
    </source>
</reference>
<evidence type="ECO:0000256" key="1">
    <source>
        <dbReference type="SAM" id="Phobius"/>
    </source>
</evidence>
<dbReference type="InterPro" id="IPR021997">
    <property type="entry name" value="SporV_AA"/>
</dbReference>
<organism evidence="3 4">
    <name type="scientific">Candidatus Scybalocola faecigallinarum</name>
    <dbReference type="NCBI Taxonomy" id="2840941"/>
    <lineage>
        <taxon>Bacteria</taxon>
        <taxon>Bacillati</taxon>
        <taxon>Bacillota</taxon>
        <taxon>Clostridia</taxon>
        <taxon>Lachnospirales</taxon>
        <taxon>Lachnospiraceae</taxon>
        <taxon>Lachnospiraceae incertae sedis</taxon>
        <taxon>Candidatus Scybalocola (ex Gilroy et al. 2021)</taxon>
    </lineage>
</organism>
<gene>
    <name evidence="3" type="ORF">IAB46_04740</name>
</gene>
<accession>A0A9D1F3K0</accession>
<keyword evidence="1" id="KW-1133">Transmembrane helix</keyword>
<comment type="caution">
    <text evidence="3">The sequence shown here is derived from an EMBL/GenBank/DDBJ whole genome shotgun (WGS) entry which is preliminary data.</text>
</comment>
<proteinExistence type="predicted"/>
<sequence length="220" mass="24556">MSPNSTQDNRQVFVVYINPEDSVECSKKTVCVGDVTEVFCRNRTLCKKIRALPLFKMDGTAGKKAVVSSMALIACIDAGIQENLIIQNMGASEFVVCAAEKKPARLVVWGKVASVMLITFFGSIFAIMTYNQDVDVTGVFDRVYQVITGTVRTSPGILEWAYAFGVAFGIIIFFNHFGKRRLTNEPTPMEIEMEKYETDITNTLVKEASRKDQIIEKPKE</sequence>
<evidence type="ECO:0000313" key="4">
    <source>
        <dbReference type="Proteomes" id="UP000823927"/>
    </source>
</evidence>
<name>A0A9D1F3K0_9FIRM</name>
<protein>
    <submittedName>
        <fullName evidence="3">Stage V sporulation protein AA</fullName>
    </submittedName>
</protein>
<reference evidence="3" key="2">
    <citation type="journal article" date="2021" name="PeerJ">
        <title>Extensive microbial diversity within the chicken gut microbiome revealed by metagenomics and culture.</title>
        <authorList>
            <person name="Gilroy R."/>
            <person name="Ravi A."/>
            <person name="Getino M."/>
            <person name="Pursley I."/>
            <person name="Horton D.L."/>
            <person name="Alikhan N.F."/>
            <person name="Baker D."/>
            <person name="Gharbi K."/>
            <person name="Hall N."/>
            <person name="Watson M."/>
            <person name="Adriaenssens E.M."/>
            <person name="Foster-Nyarko E."/>
            <person name="Jarju S."/>
            <person name="Secka A."/>
            <person name="Antonio M."/>
            <person name="Oren A."/>
            <person name="Chaudhuri R.R."/>
            <person name="La Ragione R."/>
            <person name="Hildebrand F."/>
            <person name="Pallen M.J."/>
        </authorList>
    </citation>
    <scope>NUCLEOTIDE SEQUENCE</scope>
    <source>
        <strain evidence="3">CHK178-757</strain>
    </source>
</reference>
<dbReference type="AlphaFoldDB" id="A0A9D1F3K0"/>
<evidence type="ECO:0000313" key="3">
    <source>
        <dbReference type="EMBL" id="HIS46866.1"/>
    </source>
</evidence>
<dbReference type="Gene3D" id="2.60.480.10">
    <property type="entry name" value="eubacterium ventriosum atcc domain"/>
    <property type="match status" value="1"/>
</dbReference>
<dbReference type="Proteomes" id="UP000823927">
    <property type="component" value="Unassembled WGS sequence"/>
</dbReference>
<dbReference type="Pfam" id="PF12164">
    <property type="entry name" value="SporV_AA"/>
    <property type="match status" value="1"/>
</dbReference>
<feature type="transmembrane region" description="Helical" evidence="1">
    <location>
        <begin position="108"/>
        <end position="130"/>
    </location>
</feature>
<dbReference type="EMBL" id="DVIT01000018">
    <property type="protein sequence ID" value="HIS46866.1"/>
    <property type="molecule type" value="Genomic_DNA"/>
</dbReference>
<keyword evidence="1" id="KW-0812">Transmembrane</keyword>